<organism evidence="1 2">
    <name type="scientific">Ixodes persulcatus</name>
    <name type="common">Taiga tick</name>
    <dbReference type="NCBI Taxonomy" id="34615"/>
    <lineage>
        <taxon>Eukaryota</taxon>
        <taxon>Metazoa</taxon>
        <taxon>Ecdysozoa</taxon>
        <taxon>Arthropoda</taxon>
        <taxon>Chelicerata</taxon>
        <taxon>Arachnida</taxon>
        <taxon>Acari</taxon>
        <taxon>Parasitiformes</taxon>
        <taxon>Ixodida</taxon>
        <taxon>Ixodoidea</taxon>
        <taxon>Ixodidae</taxon>
        <taxon>Ixodinae</taxon>
        <taxon>Ixodes</taxon>
    </lineage>
</organism>
<comment type="caution">
    <text evidence="1">The sequence shown here is derived from an EMBL/GenBank/DDBJ whole genome shotgun (WGS) entry which is preliminary data.</text>
</comment>
<proteinExistence type="predicted"/>
<evidence type="ECO:0000313" key="1">
    <source>
        <dbReference type="EMBL" id="KAG0445619.1"/>
    </source>
</evidence>
<sequence length="127" mass="14341">MAPARILQWNCNTFSATAAEFKLRFERNAPPEILLLQETKTPDMTITGLNVYLTPTIKSKPSYREKNPIEKKGWVAVCALQNVPQTQLDTTALCSDKREVVAVRLKRGKLKLVVASVYIKPNKNLKK</sequence>
<evidence type="ECO:0000313" key="2">
    <source>
        <dbReference type="Proteomes" id="UP000805193"/>
    </source>
</evidence>
<protein>
    <submittedName>
        <fullName evidence="1">Uncharacterized protein</fullName>
    </submittedName>
</protein>
<keyword evidence="2" id="KW-1185">Reference proteome</keyword>
<gene>
    <name evidence="1" type="ORF">HPB47_013428</name>
</gene>
<reference evidence="1 2" key="1">
    <citation type="journal article" date="2020" name="Cell">
        <title>Large-Scale Comparative Analyses of Tick Genomes Elucidate Their Genetic Diversity and Vector Capacities.</title>
        <authorList>
            <consortium name="Tick Genome and Microbiome Consortium (TIGMIC)"/>
            <person name="Jia N."/>
            <person name="Wang J."/>
            <person name="Shi W."/>
            <person name="Du L."/>
            <person name="Sun Y."/>
            <person name="Zhan W."/>
            <person name="Jiang J.F."/>
            <person name="Wang Q."/>
            <person name="Zhang B."/>
            <person name="Ji P."/>
            <person name="Bell-Sakyi L."/>
            <person name="Cui X.M."/>
            <person name="Yuan T.T."/>
            <person name="Jiang B.G."/>
            <person name="Yang W.F."/>
            <person name="Lam T.T."/>
            <person name="Chang Q.C."/>
            <person name="Ding S.J."/>
            <person name="Wang X.J."/>
            <person name="Zhu J.G."/>
            <person name="Ruan X.D."/>
            <person name="Zhao L."/>
            <person name="Wei J.T."/>
            <person name="Ye R.Z."/>
            <person name="Que T.C."/>
            <person name="Du C.H."/>
            <person name="Zhou Y.H."/>
            <person name="Cheng J.X."/>
            <person name="Dai P.F."/>
            <person name="Guo W.B."/>
            <person name="Han X.H."/>
            <person name="Huang E.J."/>
            <person name="Li L.F."/>
            <person name="Wei W."/>
            <person name="Gao Y.C."/>
            <person name="Liu J.Z."/>
            <person name="Shao H.Z."/>
            <person name="Wang X."/>
            <person name="Wang C.C."/>
            <person name="Yang T.C."/>
            <person name="Huo Q.B."/>
            <person name="Li W."/>
            <person name="Chen H.Y."/>
            <person name="Chen S.E."/>
            <person name="Zhou L.G."/>
            <person name="Ni X.B."/>
            <person name="Tian J.H."/>
            <person name="Sheng Y."/>
            <person name="Liu T."/>
            <person name="Pan Y.S."/>
            <person name="Xia L.Y."/>
            <person name="Li J."/>
            <person name="Zhao F."/>
            <person name="Cao W.C."/>
        </authorList>
    </citation>
    <scope>NUCLEOTIDE SEQUENCE [LARGE SCALE GENOMIC DNA]</scope>
    <source>
        <strain evidence="1">Iper-2018</strain>
    </source>
</reference>
<dbReference type="EMBL" id="JABSTQ010000153">
    <property type="protein sequence ID" value="KAG0445619.1"/>
    <property type="molecule type" value="Genomic_DNA"/>
</dbReference>
<accession>A0AC60R172</accession>
<name>A0AC60R172_IXOPE</name>
<dbReference type="Proteomes" id="UP000805193">
    <property type="component" value="Unassembled WGS sequence"/>
</dbReference>